<dbReference type="AlphaFoldDB" id="A0A5K7WXM6"/>
<proteinExistence type="predicted"/>
<evidence type="ECO:0000256" key="3">
    <source>
        <dbReference type="ARBA" id="ARBA00022692"/>
    </source>
</evidence>
<dbReference type="GO" id="GO:0140359">
    <property type="term" value="F:ABC-type transporter activity"/>
    <property type="evidence" value="ECO:0007669"/>
    <property type="project" value="InterPro"/>
</dbReference>
<sequence>MPVFNVCLKIFRKNWLSVSIYVVIFLAIAILISATSVSDQPTTFAQKKARIAFIAEEQTPLVKGFRKELSRSTTIVALPDQSEKLQDALYFRQVTYILRIPKGFTENVLSGGNMRLEKTVVPNSIENTYVDLNVDQYWNLARLYATHEPGISQDGLVSRLKANLSGTTPVFMKTENAAKTSDSFSMFYFNFLAYTLSAVLIMGISTAMMVFRRRDLRMRHYCSPLKPTNITMQLLAANLLFAGASWAVLVGFCFLLDPKSIATINMLYFLINSLLFTGCIASLSYLISTVLKSLNAVSAVCNLITLGTCFISGVFVPQEFLNSTVLKIASFTPTYWYVQANTKIAKLTHFSWDHLAPSLYSMLIMLAFTGAFIAVALVIGRRQQATN</sequence>
<dbReference type="GO" id="GO:0005886">
    <property type="term" value="C:plasma membrane"/>
    <property type="evidence" value="ECO:0007669"/>
    <property type="project" value="UniProtKB-SubCell"/>
</dbReference>
<evidence type="ECO:0000256" key="1">
    <source>
        <dbReference type="ARBA" id="ARBA00004651"/>
    </source>
</evidence>
<dbReference type="PANTHER" id="PTHR30294:SF29">
    <property type="entry name" value="MULTIDRUG ABC TRANSPORTER PERMEASE YBHS-RELATED"/>
    <property type="match status" value="1"/>
</dbReference>
<dbReference type="Proteomes" id="UP000326951">
    <property type="component" value="Chromosome"/>
</dbReference>
<evidence type="ECO:0000259" key="7">
    <source>
        <dbReference type="Pfam" id="PF12698"/>
    </source>
</evidence>
<gene>
    <name evidence="8" type="ORF">St703_11490</name>
</gene>
<keyword evidence="2" id="KW-1003">Cell membrane</keyword>
<keyword evidence="3 6" id="KW-0812">Transmembrane</keyword>
<dbReference type="Pfam" id="PF12698">
    <property type="entry name" value="ABC2_membrane_3"/>
    <property type="match status" value="1"/>
</dbReference>
<feature type="domain" description="ABC-2 type transporter transmembrane" evidence="7">
    <location>
        <begin position="20"/>
        <end position="374"/>
    </location>
</feature>
<accession>A0A5K7WXM6</accession>
<keyword evidence="5 6" id="KW-0472">Membrane</keyword>
<evidence type="ECO:0000256" key="5">
    <source>
        <dbReference type="ARBA" id="ARBA00023136"/>
    </source>
</evidence>
<keyword evidence="4 6" id="KW-1133">Transmembrane helix</keyword>
<organism evidence="8 9">
    <name type="scientific">Sporolactobacillus terrae</name>
    <dbReference type="NCBI Taxonomy" id="269673"/>
    <lineage>
        <taxon>Bacteria</taxon>
        <taxon>Bacillati</taxon>
        <taxon>Bacillota</taxon>
        <taxon>Bacilli</taxon>
        <taxon>Bacillales</taxon>
        <taxon>Sporolactobacillaceae</taxon>
        <taxon>Sporolactobacillus</taxon>
    </lineage>
</organism>
<feature type="transmembrane region" description="Helical" evidence="6">
    <location>
        <begin position="267"/>
        <end position="287"/>
    </location>
</feature>
<dbReference type="InterPro" id="IPR013525">
    <property type="entry name" value="ABC2_TM"/>
</dbReference>
<evidence type="ECO:0000313" key="8">
    <source>
        <dbReference type="EMBL" id="BBN98444.1"/>
    </source>
</evidence>
<dbReference type="PANTHER" id="PTHR30294">
    <property type="entry name" value="MEMBRANE COMPONENT OF ABC TRANSPORTER YHHJ-RELATED"/>
    <property type="match status" value="1"/>
</dbReference>
<evidence type="ECO:0000256" key="4">
    <source>
        <dbReference type="ARBA" id="ARBA00022989"/>
    </source>
</evidence>
<dbReference type="RefSeq" id="WP_028983999.1">
    <property type="nucleotide sequence ID" value="NZ_AP021853.1"/>
</dbReference>
<evidence type="ECO:0000256" key="6">
    <source>
        <dbReference type="SAM" id="Phobius"/>
    </source>
</evidence>
<name>A0A5K7WXM6_9BACL</name>
<feature type="transmembrane region" description="Helical" evidence="6">
    <location>
        <begin position="232"/>
        <end position="255"/>
    </location>
</feature>
<protein>
    <recommendedName>
        <fullName evidence="7">ABC-2 type transporter transmembrane domain-containing protein</fullName>
    </recommendedName>
</protein>
<feature type="transmembrane region" description="Helical" evidence="6">
    <location>
        <begin position="15"/>
        <end position="34"/>
    </location>
</feature>
<evidence type="ECO:0000313" key="9">
    <source>
        <dbReference type="Proteomes" id="UP000326951"/>
    </source>
</evidence>
<reference evidence="8 9" key="1">
    <citation type="submission" date="2019-09" db="EMBL/GenBank/DDBJ databases">
        <title>Complete genome sequence of Sporolactobacillus terrae 70-3.</title>
        <authorList>
            <person name="Tanaka N."/>
            <person name="Shiwa Y."/>
            <person name="Fujita N."/>
            <person name="Tanasupawat S."/>
        </authorList>
    </citation>
    <scope>NUCLEOTIDE SEQUENCE [LARGE SCALE GENOMIC DNA]</scope>
    <source>
        <strain evidence="8 9">70-3</strain>
    </source>
</reference>
<evidence type="ECO:0000256" key="2">
    <source>
        <dbReference type="ARBA" id="ARBA00022475"/>
    </source>
</evidence>
<dbReference type="InterPro" id="IPR051449">
    <property type="entry name" value="ABC-2_transporter_component"/>
</dbReference>
<feature type="transmembrane region" description="Helical" evidence="6">
    <location>
        <begin position="359"/>
        <end position="379"/>
    </location>
</feature>
<dbReference type="EMBL" id="AP021853">
    <property type="protein sequence ID" value="BBN98444.1"/>
    <property type="molecule type" value="Genomic_DNA"/>
</dbReference>
<feature type="transmembrane region" description="Helical" evidence="6">
    <location>
        <begin position="191"/>
        <end position="211"/>
    </location>
</feature>
<dbReference type="Gene3D" id="3.40.1710.10">
    <property type="entry name" value="abc type-2 transporter like domain"/>
    <property type="match status" value="1"/>
</dbReference>
<feature type="transmembrane region" description="Helical" evidence="6">
    <location>
        <begin position="294"/>
        <end position="316"/>
    </location>
</feature>
<comment type="subcellular location">
    <subcellularLocation>
        <location evidence="1">Cell membrane</location>
        <topology evidence="1">Multi-pass membrane protein</topology>
    </subcellularLocation>
</comment>